<gene>
    <name evidence="2" type="ORF">Mgra_00007489</name>
</gene>
<feature type="region of interest" description="Disordered" evidence="1">
    <location>
        <begin position="151"/>
        <end position="175"/>
    </location>
</feature>
<dbReference type="EMBL" id="JABEBT010000084">
    <property type="protein sequence ID" value="KAF7633126.1"/>
    <property type="molecule type" value="Genomic_DNA"/>
</dbReference>
<evidence type="ECO:0000313" key="2">
    <source>
        <dbReference type="EMBL" id="KAF7633126.1"/>
    </source>
</evidence>
<reference evidence="2" key="1">
    <citation type="journal article" date="2020" name="Ecol. Evol.">
        <title>Genome structure and content of the rice root-knot nematode (Meloidogyne graminicola).</title>
        <authorList>
            <person name="Phan N.T."/>
            <person name="Danchin E.G.J."/>
            <person name="Klopp C."/>
            <person name="Perfus-Barbeoch L."/>
            <person name="Kozlowski D.K."/>
            <person name="Koutsovoulos G.D."/>
            <person name="Lopez-Roques C."/>
            <person name="Bouchez O."/>
            <person name="Zahm M."/>
            <person name="Besnard G."/>
            <person name="Bellafiore S."/>
        </authorList>
    </citation>
    <scope>NUCLEOTIDE SEQUENCE</scope>
    <source>
        <strain evidence="2">VN-18</strain>
    </source>
</reference>
<dbReference type="OrthoDB" id="5783753at2759"/>
<proteinExistence type="predicted"/>
<dbReference type="AlphaFoldDB" id="A0A8S9ZIJ7"/>
<feature type="compositionally biased region" description="Basic and acidic residues" evidence="1">
    <location>
        <begin position="151"/>
        <end position="162"/>
    </location>
</feature>
<protein>
    <submittedName>
        <fullName evidence="2">Uncharacterized protein</fullName>
    </submittedName>
</protein>
<evidence type="ECO:0000313" key="3">
    <source>
        <dbReference type="Proteomes" id="UP000605970"/>
    </source>
</evidence>
<dbReference type="Proteomes" id="UP000605970">
    <property type="component" value="Unassembled WGS sequence"/>
</dbReference>
<organism evidence="2 3">
    <name type="scientific">Meloidogyne graminicola</name>
    <dbReference type="NCBI Taxonomy" id="189291"/>
    <lineage>
        <taxon>Eukaryota</taxon>
        <taxon>Metazoa</taxon>
        <taxon>Ecdysozoa</taxon>
        <taxon>Nematoda</taxon>
        <taxon>Chromadorea</taxon>
        <taxon>Rhabditida</taxon>
        <taxon>Tylenchina</taxon>
        <taxon>Tylenchomorpha</taxon>
        <taxon>Tylenchoidea</taxon>
        <taxon>Meloidogynidae</taxon>
        <taxon>Meloidogyninae</taxon>
        <taxon>Meloidogyne</taxon>
    </lineage>
</organism>
<comment type="caution">
    <text evidence="2">The sequence shown here is derived from an EMBL/GenBank/DDBJ whole genome shotgun (WGS) entry which is preliminary data.</text>
</comment>
<accession>A0A8S9ZIJ7</accession>
<evidence type="ECO:0000256" key="1">
    <source>
        <dbReference type="SAM" id="MobiDB-lite"/>
    </source>
</evidence>
<name>A0A8S9ZIJ7_9BILA</name>
<sequence length="175" mass="20818">MFVNFNLLSSFSSKNLIIRNFSTPSLKDPIANLYKKTMTVPPFSQSPAYFGRDRSYDPSLLIPSYIPSYYDSQREERDTDELWEADQRLILINSRKQATLEQIKTFKKIGKDTRELEMEMVELTAKEAEIRAAIQKEKQIKKDKQLKMLETRHKKEVKDENNKQQNTSEQKRWFW</sequence>
<keyword evidence="3" id="KW-1185">Reference proteome</keyword>